<evidence type="ECO:0000313" key="1">
    <source>
        <dbReference type="EMBL" id="BAY85571.1"/>
    </source>
</evidence>
<accession>A0A1Z4LWQ7</accession>
<reference evidence="1 2" key="1">
    <citation type="submission" date="2017-06" db="EMBL/GenBank/DDBJ databases">
        <title>Genome sequencing of cyanobaciteial culture collection at National Institute for Environmental Studies (NIES).</title>
        <authorList>
            <person name="Hirose Y."/>
            <person name="Shimura Y."/>
            <person name="Fujisawa T."/>
            <person name="Nakamura Y."/>
            <person name="Kawachi M."/>
        </authorList>
    </citation>
    <scope>NUCLEOTIDE SEQUENCE [LARGE SCALE GENOMIC DNA]</scope>
    <source>
        <strain evidence="1 2">NIES-267</strain>
    </source>
</reference>
<protein>
    <submittedName>
        <fullName evidence="1">Uncharacterized protein</fullName>
    </submittedName>
</protein>
<dbReference type="Proteomes" id="UP000218418">
    <property type="component" value="Chromosome"/>
</dbReference>
<name>A0A1Z4LWQ7_9CYAN</name>
<evidence type="ECO:0000313" key="2">
    <source>
        <dbReference type="Proteomes" id="UP000218418"/>
    </source>
</evidence>
<proteinExistence type="predicted"/>
<gene>
    <name evidence="1" type="ORF">NIES267_50710</name>
</gene>
<dbReference type="EMBL" id="AP018227">
    <property type="protein sequence ID" value="BAY85571.1"/>
    <property type="molecule type" value="Genomic_DNA"/>
</dbReference>
<organism evidence="1 2">
    <name type="scientific">Calothrix parasitica NIES-267</name>
    <dbReference type="NCBI Taxonomy" id="1973488"/>
    <lineage>
        <taxon>Bacteria</taxon>
        <taxon>Bacillati</taxon>
        <taxon>Cyanobacteriota</taxon>
        <taxon>Cyanophyceae</taxon>
        <taxon>Nostocales</taxon>
        <taxon>Calotrichaceae</taxon>
        <taxon>Calothrix</taxon>
    </lineage>
</organism>
<dbReference type="AlphaFoldDB" id="A0A1Z4LWQ7"/>
<keyword evidence="2" id="KW-1185">Reference proteome</keyword>
<sequence length="83" mass="9233">MKLWSLLGGFTISLWTTILLSNTVNAQTKIPVNWTVLAQTVNDPDLLGQLQKAWNNFVETGQIWALLIGLVVGYVIRNLTSYG</sequence>